<comment type="caution">
    <text evidence="1">The sequence shown here is derived from an EMBL/GenBank/DDBJ whole genome shotgun (WGS) entry which is preliminary data.</text>
</comment>
<dbReference type="AlphaFoldDB" id="A0A5B7HH57"/>
<sequence>MEAYLKAPSLKTRGRAVLRLGGCHAGRAGEGIVAASVLAHFPLVFRWREDRATQRPDRGAALGIYLLVCRSGPTLLTERRVFLSESSLDLAIRRRRS</sequence>
<evidence type="ECO:0000313" key="2">
    <source>
        <dbReference type="Proteomes" id="UP000324222"/>
    </source>
</evidence>
<name>A0A5B7HH57_PORTR</name>
<reference evidence="1 2" key="1">
    <citation type="submission" date="2019-05" db="EMBL/GenBank/DDBJ databases">
        <title>Another draft genome of Portunus trituberculatus and its Hox gene families provides insights of decapod evolution.</title>
        <authorList>
            <person name="Jeong J.-H."/>
            <person name="Song I."/>
            <person name="Kim S."/>
            <person name="Choi T."/>
            <person name="Kim D."/>
            <person name="Ryu S."/>
            <person name="Kim W."/>
        </authorList>
    </citation>
    <scope>NUCLEOTIDE SEQUENCE [LARGE SCALE GENOMIC DNA]</scope>
    <source>
        <tissue evidence="1">Muscle</tissue>
    </source>
</reference>
<accession>A0A5B7HH57</accession>
<organism evidence="1 2">
    <name type="scientific">Portunus trituberculatus</name>
    <name type="common">Swimming crab</name>
    <name type="synonym">Neptunus trituberculatus</name>
    <dbReference type="NCBI Taxonomy" id="210409"/>
    <lineage>
        <taxon>Eukaryota</taxon>
        <taxon>Metazoa</taxon>
        <taxon>Ecdysozoa</taxon>
        <taxon>Arthropoda</taxon>
        <taxon>Crustacea</taxon>
        <taxon>Multicrustacea</taxon>
        <taxon>Malacostraca</taxon>
        <taxon>Eumalacostraca</taxon>
        <taxon>Eucarida</taxon>
        <taxon>Decapoda</taxon>
        <taxon>Pleocyemata</taxon>
        <taxon>Brachyura</taxon>
        <taxon>Eubrachyura</taxon>
        <taxon>Portunoidea</taxon>
        <taxon>Portunidae</taxon>
        <taxon>Portuninae</taxon>
        <taxon>Portunus</taxon>
    </lineage>
</organism>
<protein>
    <submittedName>
        <fullName evidence="1">Uncharacterized protein</fullName>
    </submittedName>
</protein>
<dbReference type="EMBL" id="VSRR010029542">
    <property type="protein sequence ID" value="MPC69503.1"/>
    <property type="molecule type" value="Genomic_DNA"/>
</dbReference>
<dbReference type="Proteomes" id="UP000324222">
    <property type="component" value="Unassembled WGS sequence"/>
</dbReference>
<gene>
    <name evidence="1" type="ORF">E2C01_063729</name>
</gene>
<proteinExistence type="predicted"/>
<evidence type="ECO:0000313" key="1">
    <source>
        <dbReference type="EMBL" id="MPC69503.1"/>
    </source>
</evidence>
<keyword evidence="2" id="KW-1185">Reference proteome</keyword>